<evidence type="ECO:0000259" key="1">
    <source>
        <dbReference type="Pfam" id="PF12802"/>
    </source>
</evidence>
<proteinExistence type="predicted"/>
<dbReference type="Gene3D" id="1.10.10.10">
    <property type="entry name" value="Winged helix-like DNA-binding domain superfamily/Winged helix DNA-binding domain"/>
    <property type="match status" value="1"/>
</dbReference>
<name>T0Z220_9ZZZZ</name>
<reference evidence="2" key="2">
    <citation type="journal article" date="2014" name="ISME J.">
        <title>Microbial stratification in low pH oxic and suboxic macroscopic growths along an acid mine drainage.</title>
        <authorList>
            <person name="Mendez-Garcia C."/>
            <person name="Mesa V."/>
            <person name="Sprenger R.R."/>
            <person name="Richter M."/>
            <person name="Diez M.S."/>
            <person name="Solano J."/>
            <person name="Bargiela R."/>
            <person name="Golyshina O.V."/>
            <person name="Manteca A."/>
            <person name="Ramos J.L."/>
            <person name="Gallego J.R."/>
            <person name="Llorente I."/>
            <person name="Martins Dos Santos V.A."/>
            <person name="Jensen O.N."/>
            <person name="Pelaez A.I."/>
            <person name="Sanchez J."/>
            <person name="Ferrer M."/>
        </authorList>
    </citation>
    <scope>NUCLEOTIDE SEQUENCE</scope>
</reference>
<organism evidence="2">
    <name type="scientific">mine drainage metagenome</name>
    <dbReference type="NCBI Taxonomy" id="410659"/>
    <lineage>
        <taxon>unclassified sequences</taxon>
        <taxon>metagenomes</taxon>
        <taxon>ecological metagenomes</taxon>
    </lineage>
</organism>
<feature type="domain" description="HTH marR-type" evidence="1">
    <location>
        <begin position="44"/>
        <end position="102"/>
    </location>
</feature>
<dbReference type="SUPFAM" id="SSF46785">
    <property type="entry name" value="Winged helix' DNA-binding domain"/>
    <property type="match status" value="1"/>
</dbReference>
<dbReference type="Pfam" id="PF12802">
    <property type="entry name" value="MarR_2"/>
    <property type="match status" value="1"/>
</dbReference>
<evidence type="ECO:0000313" key="2">
    <source>
        <dbReference type="EMBL" id="EQD39298.1"/>
    </source>
</evidence>
<dbReference type="InterPro" id="IPR036390">
    <property type="entry name" value="WH_DNA-bd_sf"/>
</dbReference>
<dbReference type="InterPro" id="IPR000835">
    <property type="entry name" value="HTH_MarR-typ"/>
</dbReference>
<dbReference type="EMBL" id="AUZY01010267">
    <property type="protein sequence ID" value="EQD39298.1"/>
    <property type="molecule type" value="Genomic_DNA"/>
</dbReference>
<dbReference type="GO" id="GO:0003700">
    <property type="term" value="F:DNA-binding transcription factor activity"/>
    <property type="evidence" value="ECO:0007669"/>
    <property type="project" value="InterPro"/>
</dbReference>
<sequence length="163" mass="18038">MKKSTVTNQPPPKVRILTEIVLAVFRVHGRLLEKGDELVRPLRLTSARWQALGAVALAGSPRSAPQIAVSMGMTRQGVQKQLNTLMAEGFFEQRPNPRHERSPLYALTALGLRAYAQAMALEVVWARALGEGLPLQDLKQTLRTLDTLYERLDFPVPKKGSAS</sequence>
<dbReference type="InterPro" id="IPR036388">
    <property type="entry name" value="WH-like_DNA-bd_sf"/>
</dbReference>
<accession>T0Z220</accession>
<gene>
    <name evidence="2" type="ORF">B1B_15430</name>
</gene>
<dbReference type="AlphaFoldDB" id="T0Z220"/>
<protein>
    <submittedName>
        <fullName evidence="2">MarR family transcriptional regulator</fullName>
    </submittedName>
</protein>
<reference evidence="2" key="1">
    <citation type="submission" date="2013-08" db="EMBL/GenBank/DDBJ databases">
        <authorList>
            <person name="Mendez C."/>
            <person name="Richter M."/>
            <person name="Ferrer M."/>
            <person name="Sanchez J."/>
        </authorList>
    </citation>
    <scope>NUCLEOTIDE SEQUENCE</scope>
</reference>
<comment type="caution">
    <text evidence="2">The sequence shown here is derived from an EMBL/GenBank/DDBJ whole genome shotgun (WGS) entry which is preliminary data.</text>
</comment>